<dbReference type="EMBL" id="KN831966">
    <property type="protein sequence ID" value="KIO05664.1"/>
    <property type="molecule type" value="Genomic_DNA"/>
</dbReference>
<dbReference type="STRING" id="870435.A0A0C3PD17"/>
<dbReference type="OrthoDB" id="10485261at2759"/>
<reference evidence="1 2" key="1">
    <citation type="submission" date="2014-04" db="EMBL/GenBank/DDBJ databases">
        <authorList>
            <consortium name="DOE Joint Genome Institute"/>
            <person name="Kuo A."/>
            <person name="Kohler A."/>
            <person name="Costa M.D."/>
            <person name="Nagy L.G."/>
            <person name="Floudas D."/>
            <person name="Copeland A."/>
            <person name="Barry K.W."/>
            <person name="Cichocki N."/>
            <person name="Veneault-Fourrey C."/>
            <person name="LaButti K."/>
            <person name="Lindquist E.A."/>
            <person name="Lipzen A."/>
            <person name="Lundell T."/>
            <person name="Morin E."/>
            <person name="Murat C."/>
            <person name="Sun H."/>
            <person name="Tunlid A."/>
            <person name="Henrissat B."/>
            <person name="Grigoriev I.V."/>
            <person name="Hibbett D.S."/>
            <person name="Martin F."/>
            <person name="Nordberg H.P."/>
            <person name="Cantor M.N."/>
            <person name="Hua S.X."/>
        </authorList>
    </citation>
    <scope>NUCLEOTIDE SEQUENCE [LARGE SCALE GENOMIC DNA]</scope>
    <source>
        <strain evidence="1 2">Marx 270</strain>
    </source>
</reference>
<sequence length="156" mass="16951">MHGWRSDVIEKECLFAPRTNVESGDWDTAPSRGAESALIEARELALVTVKRAGQVRQSNDLSIVTLAIDVLDVLVRAARELAGGKSQRLLGAVVGLLHPLSMRPADAVQRLLSDLLNYHTKTHTVPAYILILLTALSSSACPNRSPRGPFLCHCMT</sequence>
<evidence type="ECO:0000313" key="1">
    <source>
        <dbReference type="EMBL" id="KIO05664.1"/>
    </source>
</evidence>
<dbReference type="InParanoid" id="A0A0C3PD17"/>
<protein>
    <submittedName>
        <fullName evidence="1">Uncharacterized protein</fullName>
    </submittedName>
</protein>
<reference evidence="2" key="2">
    <citation type="submission" date="2015-01" db="EMBL/GenBank/DDBJ databases">
        <title>Evolutionary Origins and Diversification of the Mycorrhizal Mutualists.</title>
        <authorList>
            <consortium name="DOE Joint Genome Institute"/>
            <consortium name="Mycorrhizal Genomics Consortium"/>
            <person name="Kohler A."/>
            <person name="Kuo A."/>
            <person name="Nagy L.G."/>
            <person name="Floudas D."/>
            <person name="Copeland A."/>
            <person name="Barry K.W."/>
            <person name="Cichocki N."/>
            <person name="Veneault-Fourrey C."/>
            <person name="LaButti K."/>
            <person name="Lindquist E.A."/>
            <person name="Lipzen A."/>
            <person name="Lundell T."/>
            <person name="Morin E."/>
            <person name="Murat C."/>
            <person name="Riley R."/>
            <person name="Ohm R."/>
            <person name="Sun H."/>
            <person name="Tunlid A."/>
            <person name="Henrissat B."/>
            <person name="Grigoriev I.V."/>
            <person name="Hibbett D.S."/>
            <person name="Martin F."/>
        </authorList>
    </citation>
    <scope>NUCLEOTIDE SEQUENCE [LARGE SCALE GENOMIC DNA]</scope>
    <source>
        <strain evidence="2">Marx 270</strain>
    </source>
</reference>
<dbReference type="Proteomes" id="UP000054217">
    <property type="component" value="Unassembled WGS sequence"/>
</dbReference>
<keyword evidence="2" id="KW-1185">Reference proteome</keyword>
<accession>A0A0C3PD17</accession>
<evidence type="ECO:0000313" key="2">
    <source>
        <dbReference type="Proteomes" id="UP000054217"/>
    </source>
</evidence>
<proteinExistence type="predicted"/>
<dbReference type="HOGENOM" id="CLU_1687395_0_0_1"/>
<gene>
    <name evidence="1" type="ORF">M404DRAFT_513907</name>
</gene>
<dbReference type="AlphaFoldDB" id="A0A0C3PD17"/>
<name>A0A0C3PD17_PISTI</name>
<organism evidence="1 2">
    <name type="scientific">Pisolithus tinctorius Marx 270</name>
    <dbReference type="NCBI Taxonomy" id="870435"/>
    <lineage>
        <taxon>Eukaryota</taxon>
        <taxon>Fungi</taxon>
        <taxon>Dikarya</taxon>
        <taxon>Basidiomycota</taxon>
        <taxon>Agaricomycotina</taxon>
        <taxon>Agaricomycetes</taxon>
        <taxon>Agaricomycetidae</taxon>
        <taxon>Boletales</taxon>
        <taxon>Sclerodermatineae</taxon>
        <taxon>Pisolithaceae</taxon>
        <taxon>Pisolithus</taxon>
    </lineage>
</organism>